<dbReference type="Pfam" id="PF01663">
    <property type="entry name" value="Phosphodiest"/>
    <property type="match status" value="1"/>
</dbReference>
<proteinExistence type="predicted"/>
<dbReference type="InterPro" id="IPR002591">
    <property type="entry name" value="Phosphodiest/P_Trfase"/>
</dbReference>
<dbReference type="SUPFAM" id="SSF53649">
    <property type="entry name" value="Alkaline phosphatase-like"/>
    <property type="match status" value="1"/>
</dbReference>
<sequence length="273" mass="30600">MDKTIFVLLDACQYEAASKYLGYLEHMIDYNKGAKYKVLGELPSLSKPMYATLFTGLPVCKHGVTCNEVGGVLPYDSVFSLCRKAGGRTAAISYSWMSELYSRAPYVSDRDRVQLDAEGSIQYGMYYWDDNYPDSHVFAEGECLRKTFDPDFMLYHTMAVDEWGHMKGADSAEYANAVAAVGHLIAARMPEWLEKGYQVVVTADHGMNNLGIHVGTEHAQREVALYIFSDKVENGRFEENYISQLNVAPLVCKLMGVPATEGMKQELEIVFSK</sequence>
<dbReference type="Gene3D" id="3.40.720.10">
    <property type="entry name" value="Alkaline Phosphatase, subunit A"/>
    <property type="match status" value="1"/>
</dbReference>
<comment type="caution">
    <text evidence="1">The sequence shown here is derived from an EMBL/GenBank/DDBJ whole genome shotgun (WGS) entry which is preliminary data.</text>
</comment>
<evidence type="ECO:0000313" key="1">
    <source>
        <dbReference type="EMBL" id="RGB82001.1"/>
    </source>
</evidence>
<accession>A0A3E2TU43</accession>
<protein>
    <submittedName>
        <fullName evidence="1">Alkaline phosphatase family protein</fullName>
    </submittedName>
</protein>
<dbReference type="RefSeq" id="WP_117526870.1">
    <property type="nucleotide sequence ID" value="NZ_JAJCNA010000008.1"/>
</dbReference>
<dbReference type="EMBL" id="QVEP01000003">
    <property type="protein sequence ID" value="RGB82001.1"/>
    <property type="molecule type" value="Genomic_DNA"/>
</dbReference>
<name>A0A3E2TU43_9FIRM</name>
<dbReference type="AlphaFoldDB" id="A0A3E2TU43"/>
<dbReference type="InterPro" id="IPR017850">
    <property type="entry name" value="Alkaline_phosphatase_core_sf"/>
</dbReference>
<organism evidence="1 2">
    <name type="scientific">Coprococcus catus</name>
    <dbReference type="NCBI Taxonomy" id="116085"/>
    <lineage>
        <taxon>Bacteria</taxon>
        <taxon>Bacillati</taxon>
        <taxon>Bacillota</taxon>
        <taxon>Clostridia</taxon>
        <taxon>Lachnospirales</taxon>
        <taxon>Lachnospiraceae</taxon>
        <taxon>Coprococcus</taxon>
    </lineage>
</organism>
<reference evidence="1 2" key="1">
    <citation type="submission" date="2018-08" db="EMBL/GenBank/DDBJ databases">
        <title>A genome reference for cultivated species of the human gut microbiota.</title>
        <authorList>
            <person name="Zou Y."/>
            <person name="Xue W."/>
            <person name="Luo G."/>
        </authorList>
    </citation>
    <scope>NUCLEOTIDE SEQUENCE [LARGE SCALE GENOMIC DNA]</scope>
    <source>
        <strain evidence="1 2">AF45-17</strain>
    </source>
</reference>
<evidence type="ECO:0000313" key="2">
    <source>
        <dbReference type="Proteomes" id="UP000260773"/>
    </source>
</evidence>
<dbReference type="Proteomes" id="UP000260773">
    <property type="component" value="Unassembled WGS sequence"/>
</dbReference>
<gene>
    <name evidence="1" type="ORF">DW070_02245</name>
</gene>